<dbReference type="RefSeq" id="WP_091148786.1">
    <property type="nucleotide sequence ID" value="NZ_FNAI01000003.1"/>
</dbReference>
<sequence>MKNYLFAFIILLSSGAVFGQEVPFKLLRYDENYTYLAKDTSNSWYHLMKFNPVSANKKTYFSFGGEVRYQYFHFKNEDWGEAANDKDGFVLTRYIGHVDFHAGKQFRTYIELQSSLANGQMETPSPVDNNPLDLHQAFIDLSAPISNNQNLTLRLGRQELSYGSQRLVAVREAPNNRQSFDAAKVMYNATNVKLDMFYSHYVQARPGIFDDAFNHNTQFWGVYTTINKVPLLQNADLYYLGIWKKSAMFDDGAASEMRHSIGTRIWMNSPTWQYDLEGVYQFGKLATSDISAWTASSNVSYTFHTTRLKPQLGLKTEAISGDKKYNDGRLNTFNPLFPRGSYFGLAALIGPANLFDAHPYYQLSLSKKLVFAQDYDLFWRMSRNDGLYAVNGRLLYSGKNINSKKVGRQLGTSLEYTPNKFLYFREELTWFSAGEYLKETGPGKDIVMLGSTITLKF</sequence>
<dbReference type="AlphaFoldDB" id="A0A1G6ZHW2"/>
<name>A0A1G6ZHW2_9SPHI</name>
<reference evidence="2 3" key="1">
    <citation type="submission" date="2016-10" db="EMBL/GenBank/DDBJ databases">
        <authorList>
            <person name="de Groot N.N."/>
        </authorList>
    </citation>
    <scope>NUCLEOTIDE SEQUENCE [LARGE SCALE GENOMIC DNA]</scope>
    <source>
        <strain evidence="2 3">47C3B</strain>
    </source>
</reference>
<dbReference type="InterPro" id="IPR025388">
    <property type="entry name" value="Alginate_export_dom"/>
</dbReference>
<accession>A0A1G6ZHW2</accession>
<evidence type="ECO:0000259" key="1">
    <source>
        <dbReference type="Pfam" id="PF13372"/>
    </source>
</evidence>
<proteinExistence type="predicted"/>
<gene>
    <name evidence="2" type="ORF">SAMN05216464_103370</name>
</gene>
<feature type="domain" description="Alginate export" evidence="1">
    <location>
        <begin position="60"/>
        <end position="442"/>
    </location>
</feature>
<protein>
    <submittedName>
        <fullName evidence="2">Alginate export</fullName>
    </submittedName>
</protein>
<dbReference type="Proteomes" id="UP000199072">
    <property type="component" value="Unassembled WGS sequence"/>
</dbReference>
<keyword evidence="3" id="KW-1185">Reference proteome</keyword>
<dbReference type="STRING" id="1391627.SAMN05216464_103370"/>
<evidence type="ECO:0000313" key="3">
    <source>
        <dbReference type="Proteomes" id="UP000199072"/>
    </source>
</evidence>
<dbReference type="Pfam" id="PF13372">
    <property type="entry name" value="Alginate_exp"/>
    <property type="match status" value="1"/>
</dbReference>
<dbReference type="OrthoDB" id="311329at2"/>
<dbReference type="EMBL" id="FNAI01000003">
    <property type="protein sequence ID" value="SDE02304.1"/>
    <property type="molecule type" value="Genomic_DNA"/>
</dbReference>
<organism evidence="2 3">
    <name type="scientific">Mucilaginibacter pineti</name>
    <dbReference type="NCBI Taxonomy" id="1391627"/>
    <lineage>
        <taxon>Bacteria</taxon>
        <taxon>Pseudomonadati</taxon>
        <taxon>Bacteroidota</taxon>
        <taxon>Sphingobacteriia</taxon>
        <taxon>Sphingobacteriales</taxon>
        <taxon>Sphingobacteriaceae</taxon>
        <taxon>Mucilaginibacter</taxon>
    </lineage>
</organism>
<evidence type="ECO:0000313" key="2">
    <source>
        <dbReference type="EMBL" id="SDE02304.1"/>
    </source>
</evidence>